<proteinExistence type="predicted"/>
<dbReference type="EMBL" id="NSLI01000004">
    <property type="protein sequence ID" value="PAX06961.1"/>
    <property type="molecule type" value="Genomic_DNA"/>
</dbReference>
<gene>
    <name evidence="1" type="ORF">CKY28_12900</name>
</gene>
<dbReference type="AlphaFoldDB" id="A0A2A2SD74"/>
<organism evidence="1 2">
    <name type="scientific">Sphingomonas lenta</name>
    <dbReference type="NCBI Taxonomy" id="1141887"/>
    <lineage>
        <taxon>Bacteria</taxon>
        <taxon>Pseudomonadati</taxon>
        <taxon>Pseudomonadota</taxon>
        <taxon>Alphaproteobacteria</taxon>
        <taxon>Sphingomonadales</taxon>
        <taxon>Sphingomonadaceae</taxon>
        <taxon>Sphingomonas</taxon>
    </lineage>
</organism>
<accession>A0A2A2SD74</accession>
<protein>
    <submittedName>
        <fullName evidence="1">Uncharacterized protein</fullName>
    </submittedName>
</protein>
<name>A0A2A2SD74_9SPHN</name>
<sequence length="125" mass="14117">MCLLIAKKPLFDKKIILGPAEEQPLRMVELASAFRSSDERRFFESVMAKNISRAKQLGLYEDESESQTGRTRASLDHAFVKEVSDAISRSPPLLWNDVVLTVANVFYDMMSPFKNDIFAQSSVQA</sequence>
<reference evidence="2" key="1">
    <citation type="submission" date="2017-09" db="EMBL/GenBank/DDBJ databases">
        <authorList>
            <person name="Feng G."/>
            <person name="Zhu H."/>
        </authorList>
    </citation>
    <scope>NUCLEOTIDE SEQUENCE [LARGE SCALE GENOMIC DNA]</scope>
    <source>
        <strain evidence="2">1PNM-20</strain>
    </source>
</reference>
<dbReference type="OrthoDB" id="7596379at2"/>
<dbReference type="Proteomes" id="UP000218151">
    <property type="component" value="Unassembled WGS sequence"/>
</dbReference>
<evidence type="ECO:0000313" key="2">
    <source>
        <dbReference type="Proteomes" id="UP000218151"/>
    </source>
</evidence>
<keyword evidence="2" id="KW-1185">Reference proteome</keyword>
<dbReference type="RefSeq" id="WP_095998787.1">
    <property type="nucleotide sequence ID" value="NZ_NSLI01000004.1"/>
</dbReference>
<evidence type="ECO:0000313" key="1">
    <source>
        <dbReference type="EMBL" id="PAX06961.1"/>
    </source>
</evidence>
<comment type="caution">
    <text evidence="1">The sequence shown here is derived from an EMBL/GenBank/DDBJ whole genome shotgun (WGS) entry which is preliminary data.</text>
</comment>